<protein>
    <submittedName>
        <fullName evidence="2">Uncharacterized protein DUF4907</fullName>
    </submittedName>
</protein>
<dbReference type="AlphaFoldDB" id="A0A3E0EPY0"/>
<name>A0A3E0EPY0_9FLAO</name>
<keyword evidence="3" id="KW-1185">Reference proteome</keyword>
<evidence type="ECO:0000313" key="2">
    <source>
        <dbReference type="EMBL" id="REH00232.1"/>
    </source>
</evidence>
<dbReference type="EMBL" id="QUNI01000003">
    <property type="protein sequence ID" value="REH00232.1"/>
    <property type="molecule type" value="Genomic_DNA"/>
</dbReference>
<keyword evidence="1" id="KW-0472">Membrane</keyword>
<accession>A0A3E0EPY0</accession>
<proteinExistence type="predicted"/>
<gene>
    <name evidence="2" type="ORF">C8P67_103208</name>
</gene>
<reference evidence="2 3" key="1">
    <citation type="submission" date="2018-08" db="EMBL/GenBank/DDBJ databases">
        <title>Genomic Encyclopedia of Archaeal and Bacterial Type Strains, Phase II (KMG-II): from individual species to whole genera.</title>
        <authorList>
            <person name="Goeker M."/>
        </authorList>
    </citation>
    <scope>NUCLEOTIDE SEQUENCE [LARGE SCALE GENOMIC DNA]</scope>
    <source>
        <strain evidence="2 3">DSM 100880</strain>
    </source>
</reference>
<evidence type="ECO:0000256" key="1">
    <source>
        <dbReference type="SAM" id="Phobius"/>
    </source>
</evidence>
<dbReference type="OrthoDB" id="674043at2"/>
<dbReference type="InterPro" id="IPR032593">
    <property type="entry name" value="DUF4907"/>
</dbReference>
<dbReference type="Proteomes" id="UP000257136">
    <property type="component" value="Unassembled WGS sequence"/>
</dbReference>
<keyword evidence="1" id="KW-0812">Transmembrane</keyword>
<dbReference type="Pfam" id="PF16250">
    <property type="entry name" value="DUF4907"/>
    <property type="match status" value="1"/>
</dbReference>
<organism evidence="2 3">
    <name type="scientific">Flavobacterium aquicola</name>
    <dbReference type="NCBI Taxonomy" id="1682742"/>
    <lineage>
        <taxon>Bacteria</taxon>
        <taxon>Pseudomonadati</taxon>
        <taxon>Bacteroidota</taxon>
        <taxon>Flavobacteriia</taxon>
        <taxon>Flavobacteriales</taxon>
        <taxon>Flavobacteriaceae</taxon>
        <taxon>Flavobacterium</taxon>
    </lineage>
</organism>
<sequence>MIINTNNKFFWNRIQKNLSFTLNLFLTMVLILFLIGILAEAFWAKEQDLKIYSIKCGDGWGYIIKNDDKIIIKQTIIPVISESKSFKTEDEALSVGQLVIKKLDSNKSPSITKNDLILLKIKM</sequence>
<keyword evidence="1" id="KW-1133">Transmembrane helix</keyword>
<comment type="caution">
    <text evidence="2">The sequence shown here is derived from an EMBL/GenBank/DDBJ whole genome shotgun (WGS) entry which is preliminary data.</text>
</comment>
<feature type="transmembrane region" description="Helical" evidence="1">
    <location>
        <begin position="20"/>
        <end position="43"/>
    </location>
</feature>
<evidence type="ECO:0000313" key="3">
    <source>
        <dbReference type="Proteomes" id="UP000257136"/>
    </source>
</evidence>